<keyword evidence="4" id="KW-0677">Repeat</keyword>
<evidence type="ECO:0000256" key="3">
    <source>
        <dbReference type="ARBA" id="ARBA00022692"/>
    </source>
</evidence>
<evidence type="ECO:0000256" key="9">
    <source>
        <dbReference type="SAM" id="MobiDB-lite"/>
    </source>
</evidence>
<evidence type="ECO:0000256" key="6">
    <source>
        <dbReference type="ARBA" id="ARBA00023136"/>
    </source>
</evidence>
<dbReference type="InterPro" id="IPR036055">
    <property type="entry name" value="LDL_receptor-like_sf"/>
</dbReference>
<keyword evidence="7 8" id="KW-1015">Disulfide bond</keyword>
<evidence type="ECO:0000256" key="5">
    <source>
        <dbReference type="ARBA" id="ARBA00022989"/>
    </source>
</evidence>
<accession>A0A087U2F7</accession>
<comment type="subcellular location">
    <subcellularLocation>
        <location evidence="2">Endomembrane system</location>
    </subcellularLocation>
    <subcellularLocation>
        <location evidence="1">Membrane</location>
        <topology evidence="1">Single-pass membrane protein</topology>
    </subcellularLocation>
</comment>
<comment type="caution">
    <text evidence="8">Lacks conserved residue(s) required for the propagation of feature annotation.</text>
</comment>
<feature type="region of interest" description="Disordered" evidence="9">
    <location>
        <begin position="427"/>
        <end position="454"/>
    </location>
</feature>
<protein>
    <submittedName>
        <fullName evidence="10">Low-density lipoprotein receptor-related protein 2</fullName>
    </submittedName>
</protein>
<keyword evidence="6" id="KW-0472">Membrane</keyword>
<dbReference type="PROSITE" id="PS01209">
    <property type="entry name" value="LDLRA_1"/>
    <property type="match status" value="1"/>
</dbReference>
<dbReference type="InterPro" id="IPR050685">
    <property type="entry name" value="LDLR"/>
</dbReference>
<feature type="disulfide bond" evidence="8">
    <location>
        <begin position="773"/>
        <end position="785"/>
    </location>
</feature>
<feature type="disulfide bond" evidence="8">
    <location>
        <begin position="792"/>
        <end position="807"/>
    </location>
</feature>
<dbReference type="STRING" id="407821.A0A087U2F7"/>
<feature type="compositionally biased region" description="Polar residues" evidence="9">
    <location>
        <begin position="427"/>
        <end position="448"/>
    </location>
</feature>
<dbReference type="OrthoDB" id="6516886at2759"/>
<dbReference type="Gene3D" id="4.10.400.10">
    <property type="entry name" value="Low-density Lipoprotein Receptor"/>
    <property type="match status" value="2"/>
</dbReference>
<organism evidence="10 11">
    <name type="scientific">Stegodyphus mimosarum</name>
    <name type="common">African social velvet spider</name>
    <dbReference type="NCBI Taxonomy" id="407821"/>
    <lineage>
        <taxon>Eukaryota</taxon>
        <taxon>Metazoa</taxon>
        <taxon>Ecdysozoa</taxon>
        <taxon>Arthropoda</taxon>
        <taxon>Chelicerata</taxon>
        <taxon>Arachnida</taxon>
        <taxon>Araneae</taxon>
        <taxon>Araneomorphae</taxon>
        <taxon>Entelegynae</taxon>
        <taxon>Eresoidea</taxon>
        <taxon>Eresidae</taxon>
        <taxon>Stegodyphus</taxon>
    </lineage>
</organism>
<sequence length="808" mass="88007">MSIGFHVTGPTTEIYTLKENTDYITDYSSRGYQTSSTTLNSQDSVTEQASTLPTNKYIINGNEDNFYVTTVLSSDSTVTSAVSANNDGTENFKQDHSTLNPLKNINYSGTSTEETVKPLSLAFTTPIPDIIDTEETGTPISDVGEKFVTAVSDVEKHSTVPSLQDENITTVVSDVEESYTTVFSEPINNFTAIKSDAEENVVTTVPPFFSTAGSSDTDENITTIKSSTFVPSYSNKTPEVRSFDNFTSFIENFTITSDAGYINTDFTLFNSSVELSTLSDNPSINSSTFLPSTEPPVTESSESETAFPKHTSPNIDTAVNATSGATSANAFEEPNSSNTTLNFFTTENISTISPQNTDTDITENEEVVYNTVTVKSEDNMATNTPASSILDTTSTLSDVTKMHEEINTTSEFILETFTEVESNFSVTESSFPDSTTNQNRLNGSTNSTKDLEGNPKYLLTTNVFPETSTIPTSFTESVGETQSEMSEMSVFSEKNVTTLSIPVTEATNTELSGEAVTLDVASDVTTVVSSESANSDNTQYSITTMMTDRVISTTNSDSDSTIFEPQTKATTAFFEVISKLDNSLLTNDNNTEYSTTSYMVTTNNPPNDTEFIQDMNMTTETETSEQVSISTVSVNESYVTELPKNSEEISTLNYTSFENDTIVTTDESYFDSNSTDMKNTTDGDYLDALTVTPINLVFAEENSTFLDDSSNFTAETYEDALNGTTTDAAVGLVCREDQFLCGPLNVCINNTFLCDGIEDCPDGQDEFKCQDSCQSNFRCVNSSMCIMSEARCDGIWDCEDGTDEDDCS</sequence>
<evidence type="ECO:0000256" key="2">
    <source>
        <dbReference type="ARBA" id="ARBA00004308"/>
    </source>
</evidence>
<feature type="disulfide bond" evidence="8">
    <location>
        <begin position="754"/>
        <end position="769"/>
    </location>
</feature>
<reference evidence="10 11" key="1">
    <citation type="submission" date="2013-11" db="EMBL/GenBank/DDBJ databases">
        <title>Genome sequencing of Stegodyphus mimosarum.</title>
        <authorList>
            <person name="Bechsgaard J."/>
        </authorList>
    </citation>
    <scope>NUCLEOTIDE SEQUENCE [LARGE SCALE GENOMIC DNA]</scope>
</reference>
<feature type="compositionally biased region" description="Polar residues" evidence="9">
    <location>
        <begin position="280"/>
        <end position="290"/>
    </location>
</feature>
<dbReference type="GO" id="GO:0005886">
    <property type="term" value="C:plasma membrane"/>
    <property type="evidence" value="ECO:0007669"/>
    <property type="project" value="TreeGrafter"/>
</dbReference>
<dbReference type="InterPro" id="IPR002172">
    <property type="entry name" value="LDrepeatLR_classA_rpt"/>
</dbReference>
<feature type="compositionally biased region" description="Low complexity" evidence="9">
    <location>
        <begin position="291"/>
        <end position="305"/>
    </location>
</feature>
<evidence type="ECO:0000256" key="1">
    <source>
        <dbReference type="ARBA" id="ARBA00004167"/>
    </source>
</evidence>
<dbReference type="GO" id="GO:0012505">
    <property type="term" value="C:endomembrane system"/>
    <property type="evidence" value="ECO:0007669"/>
    <property type="project" value="UniProtKB-SubCell"/>
</dbReference>
<keyword evidence="10" id="KW-0675">Receptor</keyword>
<name>A0A087U2F7_STEMI</name>
<dbReference type="PANTHER" id="PTHR24270">
    <property type="entry name" value="LOW-DENSITY LIPOPROTEIN RECEPTOR-RELATED"/>
    <property type="match status" value="1"/>
</dbReference>
<keyword evidence="3" id="KW-0812">Transmembrane</keyword>
<dbReference type="GO" id="GO:0016192">
    <property type="term" value="P:vesicle-mediated transport"/>
    <property type="evidence" value="ECO:0007669"/>
    <property type="project" value="UniProtKB-ARBA"/>
</dbReference>
<dbReference type="SUPFAM" id="SSF57424">
    <property type="entry name" value="LDL receptor-like module"/>
    <property type="match status" value="2"/>
</dbReference>
<dbReference type="OMA" id="KPMTSTH"/>
<dbReference type="PROSITE" id="PS50068">
    <property type="entry name" value="LDLRA_2"/>
    <property type="match status" value="2"/>
</dbReference>
<dbReference type="Pfam" id="PF00057">
    <property type="entry name" value="Ldl_recept_a"/>
    <property type="match status" value="2"/>
</dbReference>
<keyword evidence="10" id="KW-0449">Lipoprotein</keyword>
<dbReference type="CDD" id="cd00112">
    <property type="entry name" value="LDLa"/>
    <property type="match status" value="2"/>
</dbReference>
<proteinExistence type="predicted"/>
<keyword evidence="11" id="KW-1185">Reference proteome</keyword>
<evidence type="ECO:0000256" key="8">
    <source>
        <dbReference type="PROSITE-ProRule" id="PRU00124"/>
    </source>
</evidence>
<evidence type="ECO:0000256" key="4">
    <source>
        <dbReference type="ARBA" id="ARBA00022737"/>
    </source>
</evidence>
<dbReference type="SMART" id="SM00192">
    <property type="entry name" value="LDLa"/>
    <property type="match status" value="2"/>
</dbReference>
<dbReference type="PRINTS" id="PR00261">
    <property type="entry name" value="LDLRECEPTOR"/>
</dbReference>
<evidence type="ECO:0000313" key="10">
    <source>
        <dbReference type="EMBL" id="KFM71546.1"/>
    </source>
</evidence>
<feature type="non-terminal residue" evidence="10">
    <location>
        <position position="808"/>
    </location>
</feature>
<evidence type="ECO:0000256" key="7">
    <source>
        <dbReference type="ARBA" id="ARBA00023157"/>
    </source>
</evidence>
<keyword evidence="5" id="KW-1133">Transmembrane helix</keyword>
<feature type="region of interest" description="Disordered" evidence="9">
    <location>
        <begin position="280"/>
        <end position="314"/>
    </location>
</feature>
<dbReference type="Proteomes" id="UP000054359">
    <property type="component" value="Unassembled WGS sequence"/>
</dbReference>
<dbReference type="InterPro" id="IPR023415">
    <property type="entry name" value="LDLR_class-A_CS"/>
</dbReference>
<dbReference type="AlphaFoldDB" id="A0A087U2F7"/>
<dbReference type="EMBL" id="KK117838">
    <property type="protein sequence ID" value="KFM71546.1"/>
    <property type="molecule type" value="Genomic_DNA"/>
</dbReference>
<evidence type="ECO:0000313" key="11">
    <source>
        <dbReference type="Proteomes" id="UP000054359"/>
    </source>
</evidence>
<gene>
    <name evidence="10" type="ORF">X975_26787</name>
</gene>